<sequence>MHSLRISLAVLLQLSSHPVKYAMIEEKQSCVYSVNSCHHSMSILNMYDCKASSHTLQHSKLPPLSGAMALQALLETVECGEQDTVLKVLQIYNQERSQCFTFEDEEREERKKLAVFLIKFLEERTPAIPCQVTCLESIRSLIQGSKSCLGPSLNHGELEDAS</sequence>
<protein>
    <submittedName>
        <fullName evidence="1">Uncharacterized protein</fullName>
    </submittedName>
</protein>
<reference evidence="1" key="1">
    <citation type="submission" date="2021-08" db="EMBL/GenBank/DDBJ databases">
        <title>The first chromosome-level gecko genome reveals the dynamic sex chromosomes of Neotropical dwarf geckos (Sphaerodactylidae: Sphaerodactylus).</title>
        <authorList>
            <person name="Pinto B.J."/>
            <person name="Keating S.E."/>
            <person name="Gamble T."/>
        </authorList>
    </citation>
    <scope>NUCLEOTIDE SEQUENCE</scope>
    <source>
        <strain evidence="1">TG3544</strain>
    </source>
</reference>
<organism evidence="1 2">
    <name type="scientific">Sphaerodactylus townsendi</name>
    <dbReference type="NCBI Taxonomy" id="933632"/>
    <lineage>
        <taxon>Eukaryota</taxon>
        <taxon>Metazoa</taxon>
        <taxon>Chordata</taxon>
        <taxon>Craniata</taxon>
        <taxon>Vertebrata</taxon>
        <taxon>Euteleostomi</taxon>
        <taxon>Lepidosauria</taxon>
        <taxon>Squamata</taxon>
        <taxon>Bifurcata</taxon>
        <taxon>Gekkota</taxon>
        <taxon>Sphaerodactylidae</taxon>
        <taxon>Sphaerodactylus</taxon>
    </lineage>
</organism>
<name>A0ACB8G275_9SAUR</name>
<evidence type="ECO:0000313" key="1">
    <source>
        <dbReference type="EMBL" id="KAH8013769.1"/>
    </source>
</evidence>
<proteinExistence type="predicted"/>
<keyword evidence="2" id="KW-1185">Reference proteome</keyword>
<comment type="caution">
    <text evidence="1">The sequence shown here is derived from an EMBL/GenBank/DDBJ whole genome shotgun (WGS) entry which is preliminary data.</text>
</comment>
<evidence type="ECO:0000313" key="2">
    <source>
        <dbReference type="Proteomes" id="UP000827872"/>
    </source>
</evidence>
<dbReference type="EMBL" id="CM037615">
    <property type="protein sequence ID" value="KAH8013769.1"/>
    <property type="molecule type" value="Genomic_DNA"/>
</dbReference>
<dbReference type="Proteomes" id="UP000827872">
    <property type="component" value="Linkage Group LG02"/>
</dbReference>
<accession>A0ACB8G275</accession>
<gene>
    <name evidence="1" type="ORF">K3G42_021929</name>
</gene>